<organism evidence="1 2">
    <name type="scientific">Wickerhamomyces mucosus</name>
    <dbReference type="NCBI Taxonomy" id="1378264"/>
    <lineage>
        <taxon>Eukaryota</taxon>
        <taxon>Fungi</taxon>
        <taxon>Dikarya</taxon>
        <taxon>Ascomycota</taxon>
        <taxon>Saccharomycotina</taxon>
        <taxon>Saccharomycetes</taxon>
        <taxon>Phaffomycetales</taxon>
        <taxon>Wickerhamomycetaceae</taxon>
        <taxon>Wickerhamomyces</taxon>
    </lineage>
</organism>
<dbReference type="AlphaFoldDB" id="A0A9P8PU67"/>
<name>A0A9P8PU67_9ASCO</name>
<sequence length="96" mass="10408">MSEINDFKIFLDEVPALFLLFLAWDLFLETERDADLAALLAKFANLDLDCFVVELLDAIASSCGESGTEGGSGCFKSTNANELKTVLFGSVVLCPH</sequence>
<accession>A0A9P8PU67</accession>
<reference evidence="1" key="1">
    <citation type="journal article" date="2021" name="Open Biol.">
        <title>Shared evolutionary footprints suggest mitochondrial oxidative damage underlies multiple complex I losses in fungi.</title>
        <authorList>
            <person name="Schikora-Tamarit M.A."/>
            <person name="Marcet-Houben M."/>
            <person name="Nosek J."/>
            <person name="Gabaldon T."/>
        </authorList>
    </citation>
    <scope>NUCLEOTIDE SEQUENCE</scope>
    <source>
        <strain evidence="1">CBS6341</strain>
    </source>
</reference>
<comment type="caution">
    <text evidence="1">The sequence shown here is derived from an EMBL/GenBank/DDBJ whole genome shotgun (WGS) entry which is preliminary data.</text>
</comment>
<keyword evidence="2" id="KW-1185">Reference proteome</keyword>
<evidence type="ECO:0000313" key="2">
    <source>
        <dbReference type="Proteomes" id="UP000769528"/>
    </source>
</evidence>
<proteinExistence type="predicted"/>
<dbReference type="Proteomes" id="UP000769528">
    <property type="component" value="Unassembled WGS sequence"/>
</dbReference>
<dbReference type="EMBL" id="JAEUBF010000443">
    <property type="protein sequence ID" value="KAH3678467.1"/>
    <property type="molecule type" value="Genomic_DNA"/>
</dbReference>
<protein>
    <submittedName>
        <fullName evidence="1">Uncharacterized protein</fullName>
    </submittedName>
</protein>
<evidence type="ECO:0000313" key="1">
    <source>
        <dbReference type="EMBL" id="KAH3678467.1"/>
    </source>
</evidence>
<gene>
    <name evidence="1" type="ORF">WICMUC_001484</name>
</gene>
<reference evidence="1" key="2">
    <citation type="submission" date="2021-01" db="EMBL/GenBank/DDBJ databases">
        <authorList>
            <person name="Schikora-Tamarit M.A."/>
        </authorList>
    </citation>
    <scope>NUCLEOTIDE SEQUENCE</scope>
    <source>
        <strain evidence="1">CBS6341</strain>
    </source>
</reference>